<dbReference type="Gene3D" id="1.20.144.10">
    <property type="entry name" value="Phosphatidic acid phosphatase type 2/haloperoxidase"/>
    <property type="match status" value="1"/>
</dbReference>
<reference evidence="3 4" key="1">
    <citation type="submission" date="2020-04" db="EMBL/GenBank/DDBJ databases">
        <authorList>
            <person name="Zhang R."/>
            <person name="Schippers A."/>
        </authorList>
    </citation>
    <scope>NUCLEOTIDE SEQUENCE [LARGE SCALE GENOMIC DNA]</scope>
    <source>
        <strain evidence="3 4">DSM 109850</strain>
    </source>
</reference>
<keyword evidence="1" id="KW-0472">Membrane</keyword>
<organism evidence="3 4">
    <name type="scientific">Sulfobacillus harzensis</name>
    <dbReference type="NCBI Taxonomy" id="2729629"/>
    <lineage>
        <taxon>Bacteria</taxon>
        <taxon>Bacillati</taxon>
        <taxon>Bacillota</taxon>
        <taxon>Clostridia</taxon>
        <taxon>Eubacteriales</taxon>
        <taxon>Clostridiales Family XVII. Incertae Sedis</taxon>
        <taxon>Sulfobacillus</taxon>
    </lineage>
</organism>
<feature type="transmembrane region" description="Helical" evidence="1">
    <location>
        <begin position="160"/>
        <end position="181"/>
    </location>
</feature>
<keyword evidence="1" id="KW-0812">Transmembrane</keyword>
<dbReference type="SMART" id="SM00014">
    <property type="entry name" value="acidPPc"/>
    <property type="match status" value="1"/>
</dbReference>
<feature type="domain" description="Phosphatidic acid phosphatase type 2/haloperoxidase" evidence="2">
    <location>
        <begin position="64"/>
        <end position="175"/>
    </location>
</feature>
<dbReference type="AlphaFoldDB" id="A0A7Y0L1B4"/>
<feature type="transmembrane region" description="Helical" evidence="1">
    <location>
        <begin position="31"/>
        <end position="53"/>
    </location>
</feature>
<name>A0A7Y0L1B4_9FIRM</name>
<accession>A0A7Y0L1B4</accession>
<dbReference type="Pfam" id="PF01569">
    <property type="entry name" value="PAP2"/>
    <property type="match status" value="1"/>
</dbReference>
<evidence type="ECO:0000259" key="2">
    <source>
        <dbReference type="SMART" id="SM00014"/>
    </source>
</evidence>
<dbReference type="PANTHER" id="PTHR14969">
    <property type="entry name" value="SPHINGOSINE-1-PHOSPHATE PHOSPHOHYDROLASE"/>
    <property type="match status" value="1"/>
</dbReference>
<protein>
    <submittedName>
        <fullName evidence="3">Phosphatase PAP2 family protein</fullName>
    </submittedName>
</protein>
<comment type="caution">
    <text evidence="3">The sequence shown here is derived from an EMBL/GenBank/DDBJ whole genome shotgun (WGS) entry which is preliminary data.</text>
</comment>
<dbReference type="InterPro" id="IPR000326">
    <property type="entry name" value="PAP2/HPO"/>
</dbReference>
<dbReference type="PANTHER" id="PTHR14969:SF13">
    <property type="entry name" value="AT30094P"/>
    <property type="match status" value="1"/>
</dbReference>
<dbReference type="RefSeq" id="WP_169096381.1">
    <property type="nucleotide sequence ID" value="NZ_JABBVZ010000005.1"/>
</dbReference>
<gene>
    <name evidence="3" type="ORF">HIJ39_02535</name>
</gene>
<dbReference type="EMBL" id="JABBVZ010000005">
    <property type="protein sequence ID" value="NMP21238.1"/>
    <property type="molecule type" value="Genomic_DNA"/>
</dbReference>
<feature type="transmembrane region" description="Helical" evidence="1">
    <location>
        <begin position="121"/>
        <end position="148"/>
    </location>
</feature>
<dbReference type="InterPro" id="IPR036938">
    <property type="entry name" value="PAP2/HPO_sf"/>
</dbReference>
<dbReference type="Proteomes" id="UP000533476">
    <property type="component" value="Unassembled WGS sequence"/>
</dbReference>
<feature type="transmembrane region" description="Helical" evidence="1">
    <location>
        <begin position="65"/>
        <end position="86"/>
    </location>
</feature>
<sequence length="205" mass="23158">MTHQFPITGFDKHWELVVNGWSRYSPLLNHLAIVLAKYAPEIWAVIFLLLWFWPPLRENRARRAVVYAVVAGVLALVINVILGHIFPYRPRPFVYEPHLIHQLVSHKRDTSFPSDHAAGSFGFAVGLFFAGASDGILALILAAAVAIARVFVGLHWPTDVIVGAAVGVVAGLIVLALRGWLEWLVKLLFRIFGIRPEPRYRRRQW</sequence>
<dbReference type="SUPFAM" id="SSF48317">
    <property type="entry name" value="Acid phosphatase/Vanadium-dependent haloperoxidase"/>
    <property type="match status" value="1"/>
</dbReference>
<keyword evidence="1" id="KW-1133">Transmembrane helix</keyword>
<evidence type="ECO:0000313" key="3">
    <source>
        <dbReference type="EMBL" id="NMP21238.1"/>
    </source>
</evidence>
<proteinExistence type="predicted"/>
<evidence type="ECO:0000256" key="1">
    <source>
        <dbReference type="SAM" id="Phobius"/>
    </source>
</evidence>
<keyword evidence="4" id="KW-1185">Reference proteome</keyword>
<evidence type="ECO:0000313" key="4">
    <source>
        <dbReference type="Proteomes" id="UP000533476"/>
    </source>
</evidence>